<dbReference type="Gene3D" id="3.40.190.10">
    <property type="entry name" value="Periplasmic binding protein-like II"/>
    <property type="match status" value="2"/>
</dbReference>
<feature type="compositionally biased region" description="Basic and acidic residues" evidence="8">
    <location>
        <begin position="1"/>
        <end position="13"/>
    </location>
</feature>
<evidence type="ECO:0000256" key="7">
    <source>
        <dbReference type="ARBA" id="ARBA00022764"/>
    </source>
</evidence>
<comment type="similarity">
    <text evidence="2">Belongs to the bacterial solute-binding protein 1 family.</text>
</comment>
<evidence type="ECO:0000256" key="9">
    <source>
        <dbReference type="SAM" id="Phobius"/>
    </source>
</evidence>
<dbReference type="InterPro" id="IPR050490">
    <property type="entry name" value="Bact_solute-bd_prot1"/>
</dbReference>
<name>A0A6J4VAA4_9BACT</name>
<evidence type="ECO:0000256" key="4">
    <source>
        <dbReference type="ARBA" id="ARBA00017470"/>
    </source>
</evidence>
<feature type="region of interest" description="Disordered" evidence="8">
    <location>
        <begin position="561"/>
        <end position="583"/>
    </location>
</feature>
<feature type="transmembrane region" description="Helical" evidence="9">
    <location>
        <begin position="66"/>
        <end position="86"/>
    </location>
</feature>
<evidence type="ECO:0000256" key="6">
    <source>
        <dbReference type="ARBA" id="ARBA00022729"/>
    </source>
</evidence>
<protein>
    <recommendedName>
        <fullName evidence="4">sn-glycerol-3-phosphate-binding periplasmic protein UgpB</fullName>
    </recommendedName>
</protein>
<evidence type="ECO:0000256" key="8">
    <source>
        <dbReference type="SAM" id="MobiDB-lite"/>
    </source>
</evidence>
<dbReference type="AlphaFoldDB" id="A0A6J4VAA4"/>
<feature type="compositionally biased region" description="Basic and acidic residues" evidence="8">
    <location>
        <begin position="20"/>
        <end position="43"/>
    </location>
</feature>
<dbReference type="EMBL" id="CADCWN010000174">
    <property type="protein sequence ID" value="CAA9573811.1"/>
    <property type="molecule type" value="Genomic_DNA"/>
</dbReference>
<dbReference type="SUPFAM" id="SSF53850">
    <property type="entry name" value="Periplasmic binding protein-like II"/>
    <property type="match status" value="1"/>
</dbReference>
<dbReference type="PANTHER" id="PTHR43649">
    <property type="entry name" value="ARABINOSE-BINDING PROTEIN-RELATED"/>
    <property type="match status" value="1"/>
</dbReference>
<evidence type="ECO:0000256" key="3">
    <source>
        <dbReference type="ARBA" id="ARBA00011557"/>
    </source>
</evidence>
<evidence type="ECO:0000256" key="1">
    <source>
        <dbReference type="ARBA" id="ARBA00004418"/>
    </source>
</evidence>
<evidence type="ECO:0000313" key="10">
    <source>
        <dbReference type="EMBL" id="CAA9573811.1"/>
    </source>
</evidence>
<proteinExistence type="inferred from homology"/>
<dbReference type="InterPro" id="IPR006061">
    <property type="entry name" value="SBP_1_CS"/>
</dbReference>
<comment type="subunit">
    <text evidence="3">The complex is composed of two ATP-binding proteins (UgpC), two transmembrane proteins (UgpA and UgpE) and a solute-binding protein (UgpB).</text>
</comment>
<accession>A0A6J4VAA4</accession>
<evidence type="ECO:0000256" key="5">
    <source>
        <dbReference type="ARBA" id="ARBA00022448"/>
    </source>
</evidence>
<feature type="region of interest" description="Disordered" evidence="8">
    <location>
        <begin position="88"/>
        <end position="157"/>
    </location>
</feature>
<keyword evidence="9" id="KW-0472">Membrane</keyword>
<keyword evidence="9" id="KW-1133">Transmembrane helix</keyword>
<evidence type="ECO:0000256" key="2">
    <source>
        <dbReference type="ARBA" id="ARBA00008520"/>
    </source>
</evidence>
<keyword evidence="9" id="KW-0812">Transmembrane</keyword>
<organism evidence="10">
    <name type="scientific">uncultured Thermomicrobiales bacterium</name>
    <dbReference type="NCBI Taxonomy" id="1645740"/>
    <lineage>
        <taxon>Bacteria</taxon>
        <taxon>Pseudomonadati</taxon>
        <taxon>Thermomicrobiota</taxon>
        <taxon>Thermomicrobia</taxon>
        <taxon>Thermomicrobiales</taxon>
        <taxon>environmental samples</taxon>
    </lineage>
</organism>
<feature type="region of interest" description="Disordered" evidence="8">
    <location>
        <begin position="1"/>
        <end position="55"/>
    </location>
</feature>
<dbReference type="InterPro" id="IPR006059">
    <property type="entry name" value="SBP"/>
</dbReference>
<reference evidence="10" key="1">
    <citation type="submission" date="2020-02" db="EMBL/GenBank/DDBJ databases">
        <authorList>
            <person name="Meier V. D."/>
        </authorList>
    </citation>
    <scope>NUCLEOTIDE SEQUENCE</scope>
    <source>
        <strain evidence="10">AVDCRST_MAG18</strain>
    </source>
</reference>
<dbReference type="PROSITE" id="PS01037">
    <property type="entry name" value="SBP_BACTERIAL_1"/>
    <property type="match status" value="1"/>
</dbReference>
<dbReference type="GO" id="GO:0055085">
    <property type="term" value="P:transmembrane transport"/>
    <property type="evidence" value="ECO:0007669"/>
    <property type="project" value="InterPro"/>
</dbReference>
<dbReference type="GO" id="GO:0042597">
    <property type="term" value="C:periplasmic space"/>
    <property type="evidence" value="ECO:0007669"/>
    <property type="project" value="UniProtKB-SubCell"/>
</dbReference>
<dbReference type="PANTHER" id="PTHR43649:SF31">
    <property type="entry name" value="SN-GLYCEROL-3-PHOSPHATE-BINDING PERIPLASMIC PROTEIN UGPB"/>
    <property type="match status" value="1"/>
</dbReference>
<comment type="subcellular location">
    <subcellularLocation>
        <location evidence="1">Periplasm</location>
    </subcellularLocation>
</comment>
<dbReference type="Pfam" id="PF13416">
    <property type="entry name" value="SBP_bac_8"/>
    <property type="match status" value="1"/>
</dbReference>
<feature type="compositionally biased region" description="Basic residues" evidence="8">
    <location>
        <begin position="44"/>
        <end position="55"/>
    </location>
</feature>
<sequence length="583" mass="62020">MTGGRTAREEHTRHVGGGGRDGRADVERDEHESTMREHSMREHSMRKHSMRKHKETKPVILAKRQWSFIAIFMTLTLVLAACGGTTTPTAGSGGSASTAPSASPSAAPSTAASAAPSTAAGGAATTPARTATVGAATSATRTTGTGSAGAAPSTGVNPGGNAAANNYGFKPGAGSAVDNVTISSPVTLTFWHTLTGPLAENLTKIIGDFQTQNPNIKIDAQYQGNYTETFKKTTAAINGGGLPDLATAYESFVSEYQAANVVLPLDDYVNSSKYGLSAQDLQDFYPVYIAGNQYAEYNNQMLTFPFTKSALVMYYNADKLKEAGLTPPKTWDEFVSSCKKFTGDVKGYAINIDASTFNGAVYANGGKLINDDQKSWAFNGPAGIKFMRDVADMVQSGCAYQIAKANDDQAAFGEGKVVFTLGSTSGLSFYKRAVDNGAKFNWSVGMIPQGGAATPQTVSYGGNVTLFKSNSPEKQLAAWQFIKYFASTDVSAQWSTATGYLPVRKSSAETQVVKDQFTKLPAYQVAVTEVQQYAKPETSVRGTQDTRTFIQDAWTAIVGDPRQDPKKLLDDAVQKGNEALKQR</sequence>
<keyword evidence="5" id="KW-0813">Transport</keyword>
<keyword evidence="7" id="KW-0574">Periplasm</keyword>
<dbReference type="CDD" id="cd14748">
    <property type="entry name" value="PBP2_UgpB"/>
    <property type="match status" value="1"/>
</dbReference>
<keyword evidence="6" id="KW-0732">Signal</keyword>
<gene>
    <name evidence="10" type="ORF">AVDCRST_MAG18-2291</name>
</gene>